<feature type="domain" description="Peptidase M20 dimerisation" evidence="10">
    <location>
        <begin position="171"/>
        <end position="280"/>
    </location>
</feature>
<protein>
    <submittedName>
        <fullName evidence="11">Acetylornithine deacetylase</fullName>
        <ecNumber evidence="11">3.5.1.16</ecNumber>
    </submittedName>
</protein>
<evidence type="ECO:0000256" key="6">
    <source>
        <dbReference type="ARBA" id="ARBA00022723"/>
    </source>
</evidence>
<dbReference type="InterPro" id="IPR011650">
    <property type="entry name" value="Peptidase_M20_dimer"/>
</dbReference>
<dbReference type="SUPFAM" id="SSF53187">
    <property type="entry name" value="Zn-dependent exopeptidases"/>
    <property type="match status" value="1"/>
</dbReference>
<keyword evidence="8" id="KW-0862">Zinc</keyword>
<dbReference type="PANTHER" id="PTHR43808:SF31">
    <property type="entry name" value="N-ACETYL-L-CITRULLINE DEACETYLASE"/>
    <property type="match status" value="1"/>
</dbReference>
<dbReference type="InterPro" id="IPR050072">
    <property type="entry name" value="Peptidase_M20A"/>
</dbReference>
<keyword evidence="12" id="KW-1185">Reference proteome</keyword>
<dbReference type="CDD" id="cd03894">
    <property type="entry name" value="M20_ArgE"/>
    <property type="match status" value="1"/>
</dbReference>
<dbReference type="EMBL" id="JAVRHR010000002">
    <property type="protein sequence ID" value="MDT0607447.1"/>
    <property type="molecule type" value="Genomic_DNA"/>
</dbReference>
<dbReference type="Pfam" id="PF01546">
    <property type="entry name" value="Peptidase_M20"/>
    <property type="match status" value="1"/>
</dbReference>
<gene>
    <name evidence="11" type="primary">argE</name>
    <name evidence="11" type="ORF">RM706_10420</name>
</gene>
<sequence>MNVEEVLQKLVSFPVLGGQSNLSILNWIKEVLESKGVTVHLVPNEEDNKASLHCRIGPAVDGGVILSGHMDVVPVEGQEWTTDPFVLTDKNDGKLYGRGSCDMKGFLACCIAALPQMLKADLKKPIYFAFSYDEEIGCLAAPELARAIRNQYTETPKYALIGEPSMMEPIVGQKGIYIMETYVNGSAGHSSRIKQEISAIHETMRLILWLENKMDQLIADGRLDDRFHPPHSSIHIGLVKGGIAPNVIADKAHFYWDLRTIPMDDIEGIVADFEAYCREREEVLRLIFPDFSIKNVEHHPSVPHLDTKADDDIVGLIKRISGNSKLDTVSYAAEAGQFANEGFQSAICGPGSIAQAHRADEFIAKDQLQKGMEMMNKLIRELSNEKFT</sequence>
<dbReference type="NCBIfam" id="NF005710">
    <property type="entry name" value="PRK07522.1"/>
    <property type="match status" value="1"/>
</dbReference>
<evidence type="ECO:0000256" key="5">
    <source>
        <dbReference type="ARBA" id="ARBA00022605"/>
    </source>
</evidence>
<proteinExistence type="inferred from homology"/>
<comment type="similarity">
    <text evidence="2">Belongs to the peptidase M20A family. ArgE subfamily.</text>
</comment>
<keyword evidence="7 11" id="KW-0378">Hydrolase</keyword>
<comment type="cofactor">
    <cofactor evidence="1">
        <name>Zn(2+)</name>
        <dbReference type="ChEBI" id="CHEBI:29105"/>
    </cofactor>
</comment>
<dbReference type="PANTHER" id="PTHR43808">
    <property type="entry name" value="ACETYLORNITHINE DEACETYLASE"/>
    <property type="match status" value="1"/>
</dbReference>
<evidence type="ECO:0000256" key="8">
    <source>
        <dbReference type="ARBA" id="ARBA00022833"/>
    </source>
</evidence>
<evidence type="ECO:0000256" key="7">
    <source>
        <dbReference type="ARBA" id="ARBA00022801"/>
    </source>
</evidence>
<dbReference type="PROSITE" id="PS00759">
    <property type="entry name" value="ARGE_DAPE_CPG2_2"/>
    <property type="match status" value="1"/>
</dbReference>
<dbReference type="NCBIfam" id="TIGR01892">
    <property type="entry name" value="AcOrn-deacetyl"/>
    <property type="match status" value="1"/>
</dbReference>
<keyword evidence="6" id="KW-0479">Metal-binding</keyword>
<keyword evidence="3" id="KW-0963">Cytoplasm</keyword>
<comment type="caution">
    <text evidence="11">The sequence shown here is derived from an EMBL/GenBank/DDBJ whole genome shotgun (WGS) entry which is preliminary data.</text>
</comment>
<organism evidence="11 12">
    <name type="scientific">Croceitalea rosinachiae</name>
    <dbReference type="NCBI Taxonomy" id="3075596"/>
    <lineage>
        <taxon>Bacteria</taxon>
        <taxon>Pseudomonadati</taxon>
        <taxon>Bacteroidota</taxon>
        <taxon>Flavobacteriia</taxon>
        <taxon>Flavobacteriales</taxon>
        <taxon>Flavobacteriaceae</taxon>
        <taxon>Croceitalea</taxon>
    </lineage>
</organism>
<dbReference type="InterPro" id="IPR010169">
    <property type="entry name" value="AcOrn-deacetyl"/>
</dbReference>
<evidence type="ECO:0000256" key="4">
    <source>
        <dbReference type="ARBA" id="ARBA00022571"/>
    </source>
</evidence>
<evidence type="ECO:0000313" key="11">
    <source>
        <dbReference type="EMBL" id="MDT0607447.1"/>
    </source>
</evidence>
<dbReference type="SUPFAM" id="SSF55031">
    <property type="entry name" value="Bacterial exopeptidase dimerisation domain"/>
    <property type="match status" value="1"/>
</dbReference>
<accession>A0ABU3AB83</accession>
<evidence type="ECO:0000256" key="1">
    <source>
        <dbReference type="ARBA" id="ARBA00001947"/>
    </source>
</evidence>
<keyword evidence="5" id="KW-0028">Amino-acid biosynthesis</keyword>
<name>A0ABU3AB83_9FLAO</name>
<evidence type="ECO:0000256" key="3">
    <source>
        <dbReference type="ARBA" id="ARBA00022490"/>
    </source>
</evidence>
<evidence type="ECO:0000313" key="12">
    <source>
        <dbReference type="Proteomes" id="UP001255246"/>
    </source>
</evidence>
<dbReference type="InterPro" id="IPR036264">
    <property type="entry name" value="Bact_exopeptidase_dim_dom"/>
</dbReference>
<evidence type="ECO:0000256" key="9">
    <source>
        <dbReference type="ARBA" id="ARBA00023285"/>
    </source>
</evidence>
<dbReference type="Gene3D" id="3.40.630.10">
    <property type="entry name" value="Zn peptidases"/>
    <property type="match status" value="1"/>
</dbReference>
<dbReference type="GO" id="GO:0008777">
    <property type="term" value="F:acetylornithine deacetylase activity"/>
    <property type="evidence" value="ECO:0007669"/>
    <property type="project" value="UniProtKB-EC"/>
</dbReference>
<dbReference type="EC" id="3.5.1.16" evidence="11"/>
<dbReference type="Proteomes" id="UP001255246">
    <property type="component" value="Unassembled WGS sequence"/>
</dbReference>
<evidence type="ECO:0000259" key="10">
    <source>
        <dbReference type="Pfam" id="PF07687"/>
    </source>
</evidence>
<keyword evidence="9" id="KW-0170">Cobalt</keyword>
<dbReference type="Pfam" id="PF07687">
    <property type="entry name" value="M20_dimer"/>
    <property type="match status" value="1"/>
</dbReference>
<reference evidence="11 12" key="1">
    <citation type="submission" date="2023-09" db="EMBL/GenBank/DDBJ databases">
        <authorList>
            <person name="Rey-Velasco X."/>
        </authorList>
    </citation>
    <scope>NUCLEOTIDE SEQUENCE [LARGE SCALE GENOMIC DNA]</scope>
    <source>
        <strain evidence="11 12">F388</strain>
    </source>
</reference>
<evidence type="ECO:0000256" key="2">
    <source>
        <dbReference type="ARBA" id="ARBA00005691"/>
    </source>
</evidence>
<dbReference type="InterPro" id="IPR001261">
    <property type="entry name" value="ArgE/DapE_CS"/>
</dbReference>
<dbReference type="Gene3D" id="3.30.70.360">
    <property type="match status" value="1"/>
</dbReference>
<dbReference type="RefSeq" id="WP_311351156.1">
    <property type="nucleotide sequence ID" value="NZ_JAVRHR010000002.1"/>
</dbReference>
<keyword evidence="4" id="KW-0055">Arginine biosynthesis</keyword>
<dbReference type="InterPro" id="IPR002933">
    <property type="entry name" value="Peptidase_M20"/>
</dbReference>